<dbReference type="PROSITE" id="PS00024">
    <property type="entry name" value="HEMOPEXIN"/>
    <property type="match status" value="1"/>
</dbReference>
<evidence type="ECO:0008006" key="5">
    <source>
        <dbReference type="Google" id="ProtNLM"/>
    </source>
</evidence>
<dbReference type="Pfam" id="PF00045">
    <property type="entry name" value="Hemopexin"/>
    <property type="match status" value="2"/>
</dbReference>
<evidence type="ECO:0000313" key="4">
    <source>
        <dbReference type="Proteomes" id="UP001333110"/>
    </source>
</evidence>
<dbReference type="SUPFAM" id="SSF50923">
    <property type="entry name" value="Hemopexin-like domain"/>
    <property type="match status" value="3"/>
</dbReference>
<proteinExistence type="predicted"/>
<dbReference type="Proteomes" id="UP001333110">
    <property type="component" value="Unassembled WGS sequence"/>
</dbReference>
<dbReference type="EMBL" id="JAUNZN010000001">
    <property type="protein sequence ID" value="KAK4829220.1"/>
    <property type="molecule type" value="Genomic_DNA"/>
</dbReference>
<keyword evidence="1" id="KW-0732">Signal</keyword>
<dbReference type="InterPro" id="IPR036375">
    <property type="entry name" value="Hemopexin-like_dom_sf"/>
</dbReference>
<evidence type="ECO:0000256" key="2">
    <source>
        <dbReference type="PROSITE-ProRule" id="PRU01011"/>
    </source>
</evidence>
<dbReference type="Gene3D" id="2.110.10.10">
    <property type="entry name" value="Hemopexin-like domain"/>
    <property type="match status" value="3"/>
</dbReference>
<accession>A0AAN7S5C6</accession>
<feature type="repeat" description="Hemopexin" evidence="2">
    <location>
        <begin position="640"/>
        <end position="689"/>
    </location>
</feature>
<name>A0AAN7S5C6_MYCAM</name>
<feature type="repeat" description="Hemopexin" evidence="2">
    <location>
        <begin position="105"/>
        <end position="149"/>
    </location>
</feature>
<gene>
    <name evidence="3" type="ORF">QYF61_002485</name>
</gene>
<dbReference type="InterPro" id="IPR018487">
    <property type="entry name" value="Hemopexin-like_repeat"/>
</dbReference>
<dbReference type="InterPro" id="IPR051298">
    <property type="entry name" value="Heme_transport/Cell_adhesion"/>
</dbReference>
<dbReference type="InterPro" id="IPR018486">
    <property type="entry name" value="Hemopexin_CS"/>
</dbReference>
<feature type="repeat" description="Hemopexin" evidence="2">
    <location>
        <begin position="319"/>
        <end position="364"/>
    </location>
</feature>
<dbReference type="PROSITE" id="PS51642">
    <property type="entry name" value="HEMOPEXIN_2"/>
    <property type="match status" value="5"/>
</dbReference>
<evidence type="ECO:0000313" key="3">
    <source>
        <dbReference type="EMBL" id="KAK4829220.1"/>
    </source>
</evidence>
<organism evidence="3 4">
    <name type="scientific">Mycteria americana</name>
    <name type="common">Wood stork</name>
    <dbReference type="NCBI Taxonomy" id="33587"/>
    <lineage>
        <taxon>Eukaryota</taxon>
        <taxon>Metazoa</taxon>
        <taxon>Chordata</taxon>
        <taxon>Craniata</taxon>
        <taxon>Vertebrata</taxon>
        <taxon>Euteleostomi</taxon>
        <taxon>Archelosauria</taxon>
        <taxon>Archosauria</taxon>
        <taxon>Dinosauria</taxon>
        <taxon>Saurischia</taxon>
        <taxon>Theropoda</taxon>
        <taxon>Coelurosauria</taxon>
        <taxon>Aves</taxon>
        <taxon>Neognathae</taxon>
        <taxon>Neoaves</taxon>
        <taxon>Aequornithes</taxon>
        <taxon>Ciconiiformes</taxon>
        <taxon>Ciconiidae</taxon>
        <taxon>Mycteria</taxon>
    </lineage>
</organism>
<protein>
    <recommendedName>
        <fullName evidence="5">Hemopexin</fullName>
    </recommendedName>
</protein>
<keyword evidence="4" id="KW-1185">Reference proteome</keyword>
<dbReference type="AlphaFoldDB" id="A0AAN7S5C6"/>
<feature type="repeat" description="Hemopexin" evidence="2">
    <location>
        <begin position="367"/>
        <end position="413"/>
    </location>
</feature>
<dbReference type="SMART" id="SM00120">
    <property type="entry name" value="HX"/>
    <property type="match status" value="5"/>
</dbReference>
<feature type="repeat" description="Hemopexin" evidence="2">
    <location>
        <begin position="551"/>
        <end position="598"/>
    </location>
</feature>
<evidence type="ECO:0000256" key="1">
    <source>
        <dbReference type="ARBA" id="ARBA00022729"/>
    </source>
</evidence>
<sequence>MRGVYVAVWGGGGCAVSPRCCLSPGPTANRRQLEEGTPMGLSPPATTLVRAHGMEGGGQSHVWGTEVCVGHGRRRGAAGGTRGVCLGGLRHPDLPPDLAQLCADEGGFDAATLSENGTMLFFRGGEVWESSPEGTRPHARALAASWPELGGPVDAALRLHRQQHPQEHQSLYLFQARLWAAGGRRGAVGGGPGTGQPHVLPWGAGGLLGGGGPPSAWTPEQVHGDGPWRRVSWGCQEGWARGSWPVGRVWGGVGCVLSWGGAPVLGVSPWVRPRRAPWAGARGSQPVRCLQGEQVWAYAGGQLRPGFPRRVGDEFPGVPGGVDAAVECHPEDCGGETILFFKGDMAYSFNLALRVTKSHTWGTLQGLGPCSAALRWLERYYCLQGTRFQRFNPLTGKVFPGYPRDLRDYFIPCPGRGHGNASWGEAGDRCSKMPFQALLSDDIGRIYAFRGEGRRGAGAGGCGGPRPWECWGLWGCGVEDRGPGRSAGPWSAELAVLWGCGAGAVVVAVPWGRVHGTGPLTQPAGGLYFRLDSHRDGYHAWPLGQMWPGLEGEVDAAFAWHGRTYLIQGSQVSIFLSEQGHRRVQGYPRALQEELGVPSADAAFTCPGSAHLYLITGDRMRLVDLMQTPRHVGEPVLLPHDHVDGAMCTGDGVFLFRGPSYHRYPSVAELLGAQQPTPPQSIAAHLFHCPQ</sequence>
<dbReference type="PANTHER" id="PTHR22917:SF9">
    <property type="entry name" value="HEMOPEXIN"/>
    <property type="match status" value="1"/>
</dbReference>
<reference evidence="3 4" key="1">
    <citation type="journal article" date="2023" name="J. Hered.">
        <title>Chromosome-level genome of the wood stork (Mycteria americana) provides insight into avian chromosome evolution.</title>
        <authorList>
            <person name="Flamio R. Jr."/>
            <person name="Ramstad K.M."/>
        </authorList>
    </citation>
    <scope>NUCLEOTIDE SEQUENCE [LARGE SCALE GENOMIC DNA]</scope>
    <source>
        <strain evidence="3">JAX WOST 10</strain>
    </source>
</reference>
<comment type="caution">
    <text evidence="3">The sequence shown here is derived from an EMBL/GenBank/DDBJ whole genome shotgun (WGS) entry which is preliminary data.</text>
</comment>
<dbReference type="PANTHER" id="PTHR22917">
    <property type="entry name" value="HEMOPEXIN DOMAIN-CONTAINING PROTEIN"/>
    <property type="match status" value="1"/>
</dbReference>
<dbReference type="GO" id="GO:0005615">
    <property type="term" value="C:extracellular space"/>
    <property type="evidence" value="ECO:0007669"/>
    <property type="project" value="TreeGrafter"/>
</dbReference>